<keyword evidence="1" id="KW-0489">Methyltransferase</keyword>
<proteinExistence type="predicted"/>
<dbReference type="Proteomes" id="UP000051888">
    <property type="component" value="Unassembled WGS sequence"/>
</dbReference>
<comment type="caution">
    <text evidence="1">The sequence shown here is derived from an EMBL/GenBank/DDBJ whole genome shotgun (WGS) entry which is preliminary data.</text>
</comment>
<evidence type="ECO:0000313" key="2">
    <source>
        <dbReference type="Proteomes" id="UP000051888"/>
    </source>
</evidence>
<dbReference type="GO" id="GO:0008168">
    <property type="term" value="F:methyltransferase activity"/>
    <property type="evidence" value="ECO:0007669"/>
    <property type="project" value="UniProtKB-KW"/>
</dbReference>
<reference evidence="1 2" key="1">
    <citation type="submission" date="2015-09" db="EMBL/GenBank/DDBJ databases">
        <title>Genome sequencing project for genomic taxonomy and phylogenomics of Bacillus-like bacteria.</title>
        <authorList>
            <person name="Liu B."/>
            <person name="Wang J."/>
            <person name="Zhu Y."/>
            <person name="Liu G."/>
            <person name="Chen Q."/>
            <person name="Chen Z."/>
            <person name="Lan J."/>
            <person name="Che J."/>
            <person name="Ge C."/>
            <person name="Shi H."/>
            <person name="Pan Z."/>
            <person name="Liu X."/>
        </authorList>
    </citation>
    <scope>NUCLEOTIDE SEQUENCE [LARGE SCALE GENOMIC DNA]</scope>
    <source>
        <strain evidence="1 2">LMG 18435</strain>
    </source>
</reference>
<keyword evidence="1" id="KW-0808">Transferase</keyword>
<gene>
    <name evidence="1" type="ORF">AN964_12445</name>
</gene>
<dbReference type="GO" id="GO:0032259">
    <property type="term" value="P:methylation"/>
    <property type="evidence" value="ECO:0007669"/>
    <property type="project" value="UniProtKB-KW"/>
</dbReference>
<evidence type="ECO:0000313" key="1">
    <source>
        <dbReference type="EMBL" id="KQL54223.1"/>
    </source>
</evidence>
<dbReference type="PATRIC" id="fig|157838.3.peg.2756"/>
<dbReference type="Pfam" id="PF07485">
    <property type="entry name" value="DUF1529"/>
    <property type="match status" value="1"/>
</dbReference>
<dbReference type="InterPro" id="IPR011094">
    <property type="entry name" value="Uncharacterised_LppY/LpqO"/>
</dbReference>
<protein>
    <submittedName>
        <fullName evidence="1">Methyltransferase</fullName>
    </submittedName>
</protein>
<accession>A0A0Q3WY73</accession>
<dbReference type="RefSeq" id="WP_055739984.1">
    <property type="nucleotide sequence ID" value="NZ_JAAIWL010000025.1"/>
</dbReference>
<dbReference type="STRING" id="157838.AN964_12445"/>
<dbReference type="AlphaFoldDB" id="A0A0Q3WY73"/>
<dbReference type="EMBL" id="LJJC01000004">
    <property type="protein sequence ID" value="KQL54223.1"/>
    <property type="molecule type" value="Genomic_DNA"/>
</dbReference>
<name>A0A0Q3WY73_9BACI</name>
<sequence>MRVGNFDSVCEQFAHILQGKSKVDHGVCSVNFKRPFDITIQGKKSTAVLGVDATFESLDQYGNALNIAEVAIFEEEIPAFTHAAVQQGLIISALHNHWLFTHPVIMYIHLQSVESPIHFAHKIAYCLSKLKQYPVPG</sequence>
<organism evidence="1 2">
    <name type="scientific">Heyndrickxia shackletonii</name>
    <dbReference type="NCBI Taxonomy" id="157838"/>
    <lineage>
        <taxon>Bacteria</taxon>
        <taxon>Bacillati</taxon>
        <taxon>Bacillota</taxon>
        <taxon>Bacilli</taxon>
        <taxon>Bacillales</taxon>
        <taxon>Bacillaceae</taxon>
        <taxon>Heyndrickxia</taxon>
    </lineage>
</organism>
<keyword evidence="2" id="KW-1185">Reference proteome</keyword>